<dbReference type="EMBL" id="JABBGI010000006">
    <property type="protein sequence ID" value="NML69412.1"/>
    <property type="molecule type" value="Genomic_DNA"/>
</dbReference>
<evidence type="ECO:0000313" key="1">
    <source>
        <dbReference type="EMBL" id="NML69412.1"/>
    </source>
</evidence>
<proteinExistence type="predicted"/>
<evidence type="ECO:0000313" key="2">
    <source>
        <dbReference type="Proteomes" id="UP000544054"/>
    </source>
</evidence>
<gene>
    <name evidence="1" type="ORF">HHL23_06340</name>
</gene>
<comment type="caution">
    <text evidence="1">The sequence shown here is derived from an EMBL/GenBank/DDBJ whole genome shotgun (WGS) entry which is preliminary data.</text>
</comment>
<protein>
    <submittedName>
        <fullName evidence="1">Uncharacterized protein</fullName>
    </submittedName>
</protein>
<dbReference type="RefSeq" id="WP_169233971.1">
    <property type="nucleotide sequence ID" value="NZ_JABBGI010000006.1"/>
</dbReference>
<accession>A0A7Y0AL79</accession>
<dbReference type="AlphaFoldDB" id="A0A7Y0AL79"/>
<dbReference type="Proteomes" id="UP000544054">
    <property type="component" value="Unassembled WGS sequence"/>
</dbReference>
<keyword evidence="2" id="KW-1185">Reference proteome</keyword>
<reference evidence="1 2" key="1">
    <citation type="submission" date="2020-04" db="EMBL/GenBank/DDBJ databases">
        <title>Chryseobacterium sp. RP-3-3 sp. nov., isolated from Jeju soil.</title>
        <authorList>
            <person name="Dahal R.H."/>
        </authorList>
    </citation>
    <scope>NUCLEOTIDE SEQUENCE [LARGE SCALE GENOMIC DNA]</scope>
    <source>
        <strain evidence="1 2">RP-3-3</strain>
    </source>
</reference>
<name>A0A7Y0AL79_9FLAO</name>
<organism evidence="1 2">
    <name type="scientific">Chryseobacterium antibioticum</name>
    <dbReference type="NCBI Taxonomy" id="2728847"/>
    <lineage>
        <taxon>Bacteria</taxon>
        <taxon>Pseudomonadati</taxon>
        <taxon>Bacteroidota</taxon>
        <taxon>Flavobacteriia</taxon>
        <taxon>Flavobacteriales</taxon>
        <taxon>Weeksellaceae</taxon>
        <taxon>Chryseobacterium group</taxon>
        <taxon>Chryseobacterium</taxon>
    </lineage>
</organism>
<sequence>MKKKYEFDYLLNQDKEQVVKLVGEEFNFYPSLETGSFWRKTVMFIFFDNEIVFKTEIKIMYEKLRSKL</sequence>